<gene>
    <name evidence="6" type="ORF">ITP53_11180</name>
</gene>
<organism evidence="6 7">
    <name type="scientific">Nonomuraea cypriaca</name>
    <dbReference type="NCBI Taxonomy" id="1187855"/>
    <lineage>
        <taxon>Bacteria</taxon>
        <taxon>Bacillati</taxon>
        <taxon>Actinomycetota</taxon>
        <taxon>Actinomycetes</taxon>
        <taxon>Streptosporangiales</taxon>
        <taxon>Streptosporangiaceae</taxon>
        <taxon>Nonomuraea</taxon>
    </lineage>
</organism>
<proteinExistence type="inferred from homology"/>
<dbReference type="GO" id="GO:0016620">
    <property type="term" value="F:oxidoreductase activity, acting on the aldehyde or oxo group of donors, NAD or NADP as acceptor"/>
    <property type="evidence" value="ECO:0007669"/>
    <property type="project" value="InterPro"/>
</dbReference>
<evidence type="ECO:0000256" key="1">
    <source>
        <dbReference type="ARBA" id="ARBA00009986"/>
    </source>
</evidence>
<dbReference type="EMBL" id="JADOGI010000025">
    <property type="protein sequence ID" value="MBF8186300.1"/>
    <property type="molecule type" value="Genomic_DNA"/>
</dbReference>
<comment type="similarity">
    <text evidence="1 4">Belongs to the aldehyde dehydrogenase family.</text>
</comment>
<dbReference type="FunFam" id="3.40.309.10:FF:000009">
    <property type="entry name" value="Aldehyde dehydrogenase A"/>
    <property type="match status" value="1"/>
</dbReference>
<dbReference type="SUPFAM" id="SSF53720">
    <property type="entry name" value="ALDH-like"/>
    <property type="match status" value="1"/>
</dbReference>
<dbReference type="AlphaFoldDB" id="A0A931A790"/>
<dbReference type="InterPro" id="IPR016162">
    <property type="entry name" value="Ald_DH_N"/>
</dbReference>
<evidence type="ECO:0000259" key="5">
    <source>
        <dbReference type="Pfam" id="PF00171"/>
    </source>
</evidence>
<protein>
    <submittedName>
        <fullName evidence="6">Aldehyde dehydrogenase family protein</fullName>
    </submittedName>
</protein>
<comment type="caution">
    <text evidence="6">The sequence shown here is derived from an EMBL/GenBank/DDBJ whole genome shotgun (WGS) entry which is preliminary data.</text>
</comment>
<evidence type="ECO:0000256" key="2">
    <source>
        <dbReference type="ARBA" id="ARBA00023002"/>
    </source>
</evidence>
<keyword evidence="2 4" id="KW-0560">Oxidoreductase</keyword>
<keyword evidence="7" id="KW-1185">Reference proteome</keyword>
<dbReference type="PROSITE" id="PS00687">
    <property type="entry name" value="ALDEHYDE_DEHYDR_GLU"/>
    <property type="match status" value="1"/>
</dbReference>
<dbReference type="FunFam" id="3.40.605.10:FF:000007">
    <property type="entry name" value="NAD/NADP-dependent betaine aldehyde dehydrogenase"/>
    <property type="match status" value="1"/>
</dbReference>
<evidence type="ECO:0000313" key="6">
    <source>
        <dbReference type="EMBL" id="MBF8186300.1"/>
    </source>
</evidence>
<dbReference type="Pfam" id="PF00171">
    <property type="entry name" value="Aldedh"/>
    <property type="match status" value="1"/>
</dbReference>
<feature type="active site" evidence="3">
    <location>
        <position position="259"/>
    </location>
</feature>
<dbReference type="PANTHER" id="PTHR11699">
    <property type="entry name" value="ALDEHYDE DEHYDROGENASE-RELATED"/>
    <property type="match status" value="1"/>
</dbReference>
<dbReference type="Gene3D" id="3.40.309.10">
    <property type="entry name" value="Aldehyde Dehydrogenase, Chain A, domain 2"/>
    <property type="match status" value="1"/>
</dbReference>
<name>A0A931A790_9ACTN</name>
<dbReference type="InterPro" id="IPR029510">
    <property type="entry name" value="Ald_DH_CS_GLU"/>
</dbReference>
<evidence type="ECO:0000256" key="3">
    <source>
        <dbReference type="PROSITE-ProRule" id="PRU10007"/>
    </source>
</evidence>
<sequence>MRVINSLVNKIADHPWRLAIGGRLVEAVSSRTYPTYDPSTRSLLAHVPDGDEADVDLSVAAATEAAALWAEVAPRERAQLLRELATLIDEHALELAVLDAVDLGSPLRSMTLDVHRATDSLRLFAGWALQLTGEVIPASSDHLHYTRREPYGVVGRILPFNHPLMFAVGKAAAPLLAGNALIIKPAHQTPLSALRFGELAQEVLPPGLLNVVSGHGPETGAALVAHPRVRRLAFIGSERTGRIIQATAASSAVKTVSLELGGKNAMIVFPDADLDAAAESAVRGMNLDASTGQSCGSTSRLLLHTSVADKVRANVVAGFAALRVGPALQETTEVGPLVSAQQWDRVRELVDEALVDGAHLECGGPVEIDTGYFYPPTVLSQVSTEMRVATEEIFGPVLSIFTFDTEEEAVELANSLDFGLTASVWTRDLNRAHRLAHRLEAGFVWINGSSQHFPGVPYGGFKSSGIGREECLDELLSFTQVKSVNVMGALRP</sequence>
<feature type="domain" description="Aldehyde dehydrogenase" evidence="5">
    <location>
        <begin position="29"/>
        <end position="484"/>
    </location>
</feature>
<reference evidence="6" key="1">
    <citation type="submission" date="2020-11" db="EMBL/GenBank/DDBJ databases">
        <title>Whole-genome analyses of Nonomuraea sp. K274.</title>
        <authorList>
            <person name="Veyisoglu A."/>
        </authorList>
    </citation>
    <scope>NUCLEOTIDE SEQUENCE</scope>
    <source>
        <strain evidence="6">K274</strain>
    </source>
</reference>
<evidence type="ECO:0000256" key="4">
    <source>
        <dbReference type="RuleBase" id="RU003345"/>
    </source>
</evidence>
<dbReference type="Proteomes" id="UP000605361">
    <property type="component" value="Unassembled WGS sequence"/>
</dbReference>
<dbReference type="InterPro" id="IPR016163">
    <property type="entry name" value="Ald_DH_C"/>
</dbReference>
<dbReference type="InterPro" id="IPR016161">
    <property type="entry name" value="Ald_DH/histidinol_DH"/>
</dbReference>
<accession>A0A931A790</accession>
<evidence type="ECO:0000313" key="7">
    <source>
        <dbReference type="Proteomes" id="UP000605361"/>
    </source>
</evidence>
<dbReference type="Gene3D" id="3.40.605.10">
    <property type="entry name" value="Aldehyde Dehydrogenase, Chain A, domain 1"/>
    <property type="match status" value="1"/>
</dbReference>
<dbReference type="InterPro" id="IPR015590">
    <property type="entry name" value="Aldehyde_DH_dom"/>
</dbReference>